<protein>
    <recommendedName>
        <fullName evidence="6">Probable tRNA pseudouridine synthase B</fullName>
        <ecNumber evidence="6">5.4.99.25</ecNumber>
    </recommendedName>
    <alternativeName>
        <fullName evidence="6">tRNA pseudouridine(55) synthase</fullName>
        <shortName evidence="6">Psi55 synthase</shortName>
    </alternativeName>
    <alternativeName>
        <fullName evidence="6">tRNA pseudouridylate synthase</fullName>
    </alternativeName>
    <alternativeName>
        <fullName evidence="6">tRNA-uridine isomerase</fullName>
    </alternativeName>
</protein>
<dbReference type="NCBIfam" id="NF003280">
    <property type="entry name" value="PRK04270.1"/>
    <property type="match status" value="1"/>
</dbReference>
<feature type="active site" description="Nucleophile" evidence="6">
    <location>
        <position position="76"/>
    </location>
</feature>
<evidence type="ECO:0000313" key="13">
    <source>
        <dbReference type="Proteomes" id="UP001060771"/>
    </source>
</evidence>
<name>A0A830EB05_9CREN</name>
<dbReference type="Gene3D" id="2.30.130.10">
    <property type="entry name" value="PUA domain"/>
    <property type="match status" value="1"/>
</dbReference>
<proteinExistence type="inferred from homology"/>
<dbReference type="SUPFAM" id="SSF55120">
    <property type="entry name" value="Pseudouridine synthase"/>
    <property type="match status" value="1"/>
</dbReference>
<dbReference type="EMBL" id="BMNM01000015">
    <property type="protein sequence ID" value="GGI86592.1"/>
    <property type="molecule type" value="Genomic_DNA"/>
</dbReference>
<dbReference type="Pfam" id="PF01509">
    <property type="entry name" value="TruB_N"/>
    <property type="match status" value="1"/>
</dbReference>
<dbReference type="InterPro" id="IPR020103">
    <property type="entry name" value="PsdUridine_synth_cat_dom_sf"/>
</dbReference>
<dbReference type="PANTHER" id="PTHR23127:SF0">
    <property type="entry name" value="H_ACA RIBONUCLEOPROTEIN COMPLEX SUBUNIT DKC1"/>
    <property type="match status" value="1"/>
</dbReference>
<dbReference type="GO" id="GO:1990481">
    <property type="term" value="P:mRNA pseudouridine synthesis"/>
    <property type="evidence" value="ECO:0007669"/>
    <property type="project" value="TreeGrafter"/>
</dbReference>
<reference evidence="13" key="3">
    <citation type="submission" date="2022-09" db="EMBL/GenBank/DDBJ databases">
        <title>Complete genome sequence of Vulcanisaeta souniana.</title>
        <authorList>
            <person name="Kato S."/>
            <person name="Itoh T."/>
            <person name="Ohkuma M."/>
        </authorList>
    </citation>
    <scope>NUCLEOTIDE SEQUENCE [LARGE SCALE GENOMIC DNA]</scope>
    <source>
        <strain evidence="13">JCM 11219</strain>
    </source>
</reference>
<dbReference type="InterPro" id="IPR036974">
    <property type="entry name" value="PUA_sf"/>
</dbReference>
<dbReference type="FunFam" id="3.30.2350.10:FF:000001">
    <property type="entry name" value="H/ACA ribonucleoprotein complex subunit CBF5"/>
    <property type="match status" value="1"/>
</dbReference>
<dbReference type="EC" id="5.4.99.25" evidence="6"/>
<feature type="region of interest" description="Disordered" evidence="7">
    <location>
        <begin position="329"/>
        <end position="349"/>
    </location>
</feature>
<dbReference type="InterPro" id="IPR032819">
    <property type="entry name" value="TruB_C"/>
</dbReference>
<evidence type="ECO:0000256" key="3">
    <source>
        <dbReference type="ARBA" id="ARBA00023235"/>
    </source>
</evidence>
<evidence type="ECO:0000256" key="7">
    <source>
        <dbReference type="SAM" id="MobiDB-lite"/>
    </source>
</evidence>
<evidence type="ECO:0000259" key="9">
    <source>
        <dbReference type="SMART" id="SM01136"/>
    </source>
</evidence>
<keyword evidence="2 6" id="KW-0819">tRNA processing</keyword>
<organism evidence="11 12">
    <name type="scientific">Vulcanisaeta souniana JCM 11219</name>
    <dbReference type="NCBI Taxonomy" id="1293586"/>
    <lineage>
        <taxon>Archaea</taxon>
        <taxon>Thermoproteota</taxon>
        <taxon>Thermoprotei</taxon>
        <taxon>Thermoproteales</taxon>
        <taxon>Thermoproteaceae</taxon>
        <taxon>Vulcanisaeta</taxon>
    </lineage>
</organism>
<accession>A0A830EB05</accession>
<evidence type="ECO:0000259" key="8">
    <source>
        <dbReference type="SMART" id="SM00359"/>
    </source>
</evidence>
<dbReference type="PROSITE" id="PS50890">
    <property type="entry name" value="PUA"/>
    <property type="match status" value="1"/>
</dbReference>
<comment type="function">
    <text evidence="4 6">Could be responsible for synthesis of pseudouridine from uracil-55 in the psi GC loop of transfer RNAs.</text>
</comment>
<dbReference type="InterPro" id="IPR015947">
    <property type="entry name" value="PUA-like_sf"/>
</dbReference>
<dbReference type="Proteomes" id="UP000657075">
    <property type="component" value="Unassembled WGS sequence"/>
</dbReference>
<evidence type="ECO:0000313" key="11">
    <source>
        <dbReference type="EMBL" id="GGI86592.1"/>
    </source>
</evidence>
<dbReference type="InterPro" id="IPR012960">
    <property type="entry name" value="Dyskerin-like"/>
</dbReference>
<dbReference type="SMART" id="SM01136">
    <property type="entry name" value="DKCLD"/>
    <property type="match status" value="1"/>
</dbReference>
<keyword evidence="3 6" id="KW-0413">Isomerase</keyword>
<dbReference type="InterPro" id="IPR002478">
    <property type="entry name" value="PUA"/>
</dbReference>
<dbReference type="HAMAP" id="MF_01081">
    <property type="entry name" value="TruB_arch"/>
    <property type="match status" value="1"/>
</dbReference>
<evidence type="ECO:0000256" key="1">
    <source>
        <dbReference type="ARBA" id="ARBA00000385"/>
    </source>
</evidence>
<dbReference type="EMBL" id="AP026830">
    <property type="protein sequence ID" value="BDR91202.1"/>
    <property type="molecule type" value="Genomic_DNA"/>
</dbReference>
<feature type="compositionally biased region" description="Basic and acidic residues" evidence="7">
    <location>
        <begin position="330"/>
        <end position="349"/>
    </location>
</feature>
<dbReference type="SMART" id="SM00359">
    <property type="entry name" value="PUA"/>
    <property type="match status" value="1"/>
</dbReference>
<dbReference type="OrthoDB" id="35866at2157"/>
<evidence type="ECO:0000256" key="4">
    <source>
        <dbReference type="ARBA" id="ARBA00060072"/>
    </source>
</evidence>
<dbReference type="RefSeq" id="WP_188604176.1">
    <property type="nucleotide sequence ID" value="NZ_AP026830.1"/>
</dbReference>
<dbReference type="Gene3D" id="3.30.2350.10">
    <property type="entry name" value="Pseudouridine synthase"/>
    <property type="match status" value="1"/>
</dbReference>
<gene>
    <name evidence="6" type="primary">truB</name>
    <name evidence="11" type="ORF">GCM10007112_24450</name>
    <name evidence="10" type="ORF">Vsou_02950</name>
</gene>
<reference evidence="11" key="1">
    <citation type="journal article" date="2014" name="Int. J. Syst. Evol. Microbiol.">
        <title>Complete genome sequence of Corynebacterium casei LMG S-19264T (=DSM 44701T), isolated from a smear-ripened cheese.</title>
        <authorList>
            <consortium name="US DOE Joint Genome Institute (JGI-PGF)"/>
            <person name="Walter F."/>
            <person name="Albersmeier A."/>
            <person name="Kalinowski J."/>
            <person name="Ruckert C."/>
        </authorList>
    </citation>
    <scope>NUCLEOTIDE SEQUENCE</scope>
    <source>
        <strain evidence="11">JCM 11219</strain>
    </source>
</reference>
<evidence type="ECO:0000256" key="5">
    <source>
        <dbReference type="ARBA" id="ARBA00060775"/>
    </source>
</evidence>
<dbReference type="GO" id="GO:0000495">
    <property type="term" value="P:box H/ACA sno(s)RNA 3'-end processing"/>
    <property type="evidence" value="ECO:0007669"/>
    <property type="project" value="TreeGrafter"/>
</dbReference>
<reference evidence="10" key="4">
    <citation type="journal article" date="2023" name="Microbiol. Resour. Announc.">
        <title>Complete Genome Sequence of Vulcanisaeta souniana Strain IC-059, a Hyperthermophilic Archaeon Isolated from Hot Spring Water in Japan.</title>
        <authorList>
            <person name="Kato S."/>
            <person name="Itoh T."/>
            <person name="Wu L."/>
            <person name="Ma J."/>
            <person name="Ohkuma M."/>
        </authorList>
    </citation>
    <scope>NUCLEOTIDE SEQUENCE</scope>
    <source>
        <strain evidence="10">JCM 11219</strain>
    </source>
</reference>
<comment type="catalytic activity">
    <reaction evidence="1 6">
        <text>uridine(55) in tRNA = pseudouridine(55) in tRNA</text>
        <dbReference type="Rhea" id="RHEA:42532"/>
        <dbReference type="Rhea" id="RHEA-COMP:10101"/>
        <dbReference type="Rhea" id="RHEA-COMP:10102"/>
        <dbReference type="ChEBI" id="CHEBI:65314"/>
        <dbReference type="ChEBI" id="CHEBI:65315"/>
        <dbReference type="EC" id="5.4.99.25"/>
    </reaction>
</comment>
<dbReference type="AlphaFoldDB" id="A0A830EB05"/>
<keyword evidence="13" id="KW-1185">Reference proteome</keyword>
<evidence type="ECO:0000256" key="2">
    <source>
        <dbReference type="ARBA" id="ARBA00022694"/>
    </source>
</evidence>
<dbReference type="PANTHER" id="PTHR23127">
    <property type="entry name" value="CENTROMERE/MICROTUBULE BINDING PROTEIN CBF5"/>
    <property type="match status" value="1"/>
</dbReference>
<dbReference type="GeneID" id="76205847"/>
<dbReference type="GO" id="GO:0031118">
    <property type="term" value="P:rRNA pseudouridine synthesis"/>
    <property type="evidence" value="ECO:0007669"/>
    <property type="project" value="TreeGrafter"/>
</dbReference>
<dbReference type="InterPro" id="IPR004521">
    <property type="entry name" value="Uncharacterised_CHP00451"/>
</dbReference>
<sequence>MSLPSYCNEPEVLVRIANEQTNPEWGIPPEKRSTDLHLRYGFVVIDKPRGPTSHEVAAWIKKMLNLDRAGHSGTLDPRVSGVLPIALGESTKAMPAINNLDKEYIMVMKLHGDVDDGKLRAVLREFTGAIYQRPPLRSAVKRQLRVKHVYELELLERDGKYALIRMNVESGTYARKLAYDIGEVLGVGANMRELRRIRVGCFTEKEAITLQDLKDAYTLYRDYGIEDLLRTYVKSVEYMVGHLPKVWVRDSAVDAICHGAALAVPGIVKLTNNIKRKSLTAIMTLKNELVALGYAEMTSDEIMNAQRGIAIKTTRVIMKKGTYPSMWKKTKAEGKVEEKQQDNTKRKEQ</sequence>
<feature type="domain" description="Dyskerin-like" evidence="9">
    <location>
        <begin position="8"/>
        <end position="57"/>
    </location>
</feature>
<dbReference type="Pfam" id="PF16198">
    <property type="entry name" value="TruB_C_2"/>
    <property type="match status" value="1"/>
</dbReference>
<feature type="domain" description="PUA" evidence="8">
    <location>
        <begin position="244"/>
        <end position="318"/>
    </location>
</feature>
<dbReference type="Pfam" id="PF08068">
    <property type="entry name" value="DKCLD"/>
    <property type="match status" value="1"/>
</dbReference>
<dbReference type="GO" id="GO:0003723">
    <property type="term" value="F:RNA binding"/>
    <property type="evidence" value="ECO:0007669"/>
    <property type="project" value="InterPro"/>
</dbReference>
<dbReference type="Proteomes" id="UP001060771">
    <property type="component" value="Chromosome"/>
</dbReference>
<dbReference type="InterPro" id="IPR004802">
    <property type="entry name" value="tRNA_PsdUridine_synth_B_fam"/>
</dbReference>
<dbReference type="InterPro" id="IPR002501">
    <property type="entry name" value="PsdUridine_synth_N"/>
</dbReference>
<dbReference type="NCBIfam" id="TIGR00425">
    <property type="entry name" value="CBF5"/>
    <property type="match status" value="1"/>
</dbReference>
<dbReference type="InterPro" id="IPR026326">
    <property type="entry name" value="TruB_arch"/>
</dbReference>
<dbReference type="SUPFAM" id="SSF88697">
    <property type="entry name" value="PUA domain-like"/>
    <property type="match status" value="1"/>
</dbReference>
<dbReference type="CDD" id="cd21148">
    <property type="entry name" value="PUA_Cbf5"/>
    <property type="match status" value="1"/>
</dbReference>
<dbReference type="GO" id="GO:0160148">
    <property type="term" value="F:tRNA pseudouridine(55) synthase activity"/>
    <property type="evidence" value="ECO:0007669"/>
    <property type="project" value="UniProtKB-EC"/>
</dbReference>
<dbReference type="NCBIfam" id="TIGR00451">
    <property type="entry name" value="unchar_dom_2"/>
    <property type="match status" value="1"/>
</dbReference>
<evidence type="ECO:0000256" key="6">
    <source>
        <dbReference type="HAMAP-Rule" id="MF_01081"/>
    </source>
</evidence>
<dbReference type="GO" id="GO:0031119">
    <property type="term" value="P:tRNA pseudouridine synthesis"/>
    <property type="evidence" value="ECO:0007669"/>
    <property type="project" value="UniProtKB-UniRule"/>
</dbReference>
<dbReference type="Pfam" id="PF01472">
    <property type="entry name" value="PUA"/>
    <property type="match status" value="1"/>
</dbReference>
<comment type="similarity">
    <text evidence="5 6">Belongs to the pseudouridine synthase TruB family. Type 2 subfamily.</text>
</comment>
<dbReference type="GO" id="GO:0031120">
    <property type="term" value="P:snRNA pseudouridine synthesis"/>
    <property type="evidence" value="ECO:0007669"/>
    <property type="project" value="TreeGrafter"/>
</dbReference>
<reference evidence="11" key="2">
    <citation type="submission" date="2020-09" db="EMBL/GenBank/DDBJ databases">
        <authorList>
            <person name="Sun Q."/>
            <person name="Ohkuma M."/>
        </authorList>
    </citation>
    <scope>NUCLEOTIDE SEQUENCE</scope>
    <source>
        <strain evidence="11">JCM 11219</strain>
    </source>
</reference>
<evidence type="ECO:0000313" key="12">
    <source>
        <dbReference type="Proteomes" id="UP000657075"/>
    </source>
</evidence>
<evidence type="ECO:0000313" key="10">
    <source>
        <dbReference type="EMBL" id="BDR91202.1"/>
    </source>
</evidence>